<dbReference type="SUPFAM" id="SSF140931">
    <property type="entry name" value="Fic-like"/>
    <property type="match status" value="1"/>
</dbReference>
<dbReference type="InterPro" id="IPR006440">
    <property type="entry name" value="Doc"/>
</dbReference>
<dbReference type="PIRSF" id="PIRSF018297">
    <property type="entry name" value="Doc"/>
    <property type="match status" value="1"/>
</dbReference>
<accession>A0A4R9I7B0</accession>
<dbReference type="NCBIfam" id="TIGR01550">
    <property type="entry name" value="DOC_P1"/>
    <property type="match status" value="1"/>
</dbReference>
<keyword evidence="3" id="KW-1185">Reference proteome</keyword>
<dbReference type="PROSITE" id="PS51459">
    <property type="entry name" value="FIDO"/>
    <property type="match status" value="1"/>
</dbReference>
<dbReference type="GO" id="GO:0016301">
    <property type="term" value="F:kinase activity"/>
    <property type="evidence" value="ECO:0007669"/>
    <property type="project" value="InterPro"/>
</dbReference>
<dbReference type="PANTHER" id="PTHR39426">
    <property type="entry name" value="HOMOLOGY TO DEATH-ON-CURING PROTEIN OF PHAGE P1"/>
    <property type="match status" value="1"/>
</dbReference>
<dbReference type="Pfam" id="PF02661">
    <property type="entry name" value="Fic"/>
    <property type="match status" value="1"/>
</dbReference>
<comment type="caution">
    <text evidence="2">The sequence shown here is derived from an EMBL/GenBank/DDBJ whole genome shotgun (WGS) entry which is preliminary data.</text>
</comment>
<proteinExistence type="predicted"/>
<dbReference type="Proteomes" id="UP000298009">
    <property type="component" value="Unassembled WGS sequence"/>
</dbReference>
<reference evidence="2" key="1">
    <citation type="journal article" date="2019" name="PLoS Negl. Trop. Dis.">
        <title>Revisiting the worldwide diversity of Leptospira species in the environment.</title>
        <authorList>
            <person name="Vincent A.T."/>
            <person name="Schiettekatte O."/>
            <person name="Bourhy P."/>
            <person name="Veyrier F.J."/>
            <person name="Picardeau M."/>
        </authorList>
    </citation>
    <scope>NUCLEOTIDE SEQUENCE [LARGE SCALE GENOMIC DNA]</scope>
    <source>
        <strain evidence="2">201800287</strain>
    </source>
</reference>
<protein>
    <submittedName>
        <fullName evidence="2">Type II toxin-antitoxin system death-on-curing family toxin</fullName>
    </submittedName>
</protein>
<dbReference type="InterPro" id="IPR003812">
    <property type="entry name" value="Fido"/>
</dbReference>
<feature type="domain" description="Fido" evidence="1">
    <location>
        <begin position="8"/>
        <end position="125"/>
    </location>
</feature>
<organism evidence="2 3">
    <name type="scientific">Leptospira noumeaensis</name>
    <dbReference type="NCBI Taxonomy" id="2484964"/>
    <lineage>
        <taxon>Bacteria</taxon>
        <taxon>Pseudomonadati</taxon>
        <taxon>Spirochaetota</taxon>
        <taxon>Spirochaetia</taxon>
        <taxon>Leptospirales</taxon>
        <taxon>Leptospiraceae</taxon>
        <taxon>Leptospira</taxon>
    </lineage>
</organism>
<dbReference type="Gene3D" id="1.20.120.1870">
    <property type="entry name" value="Fic/DOC protein, Fido domain"/>
    <property type="match status" value="1"/>
</dbReference>
<gene>
    <name evidence="2" type="ORF">EHQ24_12120</name>
</gene>
<dbReference type="PANTHER" id="PTHR39426:SF1">
    <property type="entry name" value="HOMOLOGY TO DEATH-ON-CURING PROTEIN OF PHAGE P1"/>
    <property type="match status" value="1"/>
</dbReference>
<dbReference type="OrthoDB" id="9802752at2"/>
<dbReference type="AlphaFoldDB" id="A0A4R9I7B0"/>
<evidence type="ECO:0000259" key="1">
    <source>
        <dbReference type="PROSITE" id="PS51459"/>
    </source>
</evidence>
<dbReference type="EMBL" id="RQFK01000026">
    <property type="protein sequence ID" value="TGK82012.1"/>
    <property type="molecule type" value="Genomic_DNA"/>
</dbReference>
<dbReference type="RefSeq" id="WP_135601857.1">
    <property type="nucleotide sequence ID" value="NZ_RQFK01000026.1"/>
</dbReference>
<evidence type="ECO:0000313" key="2">
    <source>
        <dbReference type="EMBL" id="TGK82012.1"/>
    </source>
</evidence>
<name>A0A4R9I7B0_9LEPT</name>
<dbReference type="InterPro" id="IPR053737">
    <property type="entry name" value="Type_II_TA_Toxin"/>
</dbReference>
<sequence>MKREPKWLNRKIAEAIHLDQIKQHGGSLGIRDIGLLESALDRPKNQWNYKPESTIFELTASLGIGVAKNHPFMDGNKRTSFLLMYVFLASNGFIIDTSEEDVVNVMLKVADGSIKEDELAKWLKTSSKANSPRKGS</sequence>
<dbReference type="InterPro" id="IPR036597">
    <property type="entry name" value="Fido-like_dom_sf"/>
</dbReference>
<evidence type="ECO:0000313" key="3">
    <source>
        <dbReference type="Proteomes" id="UP000298009"/>
    </source>
</evidence>